<keyword evidence="2" id="KW-1185">Reference proteome</keyword>
<reference evidence="1 2" key="1">
    <citation type="submission" date="2024-04" db="EMBL/GenBank/DDBJ databases">
        <title>Tritrichomonas musculus Genome.</title>
        <authorList>
            <person name="Alves-Ferreira E."/>
            <person name="Grigg M."/>
            <person name="Lorenzi H."/>
            <person name="Galac M."/>
        </authorList>
    </citation>
    <scope>NUCLEOTIDE SEQUENCE [LARGE SCALE GENOMIC DNA]</scope>
    <source>
        <strain evidence="1 2">EAF2021</strain>
    </source>
</reference>
<gene>
    <name evidence="1" type="ORF">M9Y10_024038</name>
</gene>
<dbReference type="Proteomes" id="UP001470230">
    <property type="component" value="Unassembled WGS sequence"/>
</dbReference>
<evidence type="ECO:0000313" key="1">
    <source>
        <dbReference type="EMBL" id="KAK8895568.1"/>
    </source>
</evidence>
<organism evidence="1 2">
    <name type="scientific">Tritrichomonas musculus</name>
    <dbReference type="NCBI Taxonomy" id="1915356"/>
    <lineage>
        <taxon>Eukaryota</taxon>
        <taxon>Metamonada</taxon>
        <taxon>Parabasalia</taxon>
        <taxon>Tritrichomonadida</taxon>
        <taxon>Tritrichomonadidae</taxon>
        <taxon>Tritrichomonas</taxon>
    </lineage>
</organism>
<accession>A0ABR2KWS9</accession>
<dbReference type="EMBL" id="JAPFFF010000003">
    <property type="protein sequence ID" value="KAK8895568.1"/>
    <property type="molecule type" value="Genomic_DNA"/>
</dbReference>
<name>A0ABR2KWS9_9EUKA</name>
<protein>
    <submittedName>
        <fullName evidence="1">Uncharacterized protein</fullName>
    </submittedName>
</protein>
<sequence length="413" mass="48819">MLLFLHFFITVVNGLNYKKEDPFLLFCICPYPLNNDINRRDRYFVSFSSWLLTSPKTKILIMMSPTEFDPNDLLISSLEKIFGRGCIIFTSKTIESDEENIPFIDEWFINGLDYAMEAGASLVCWINADIITPKGWFPRIKFLYDHFSNRNHEHQSSLMFWKRNREHIQFSAISRRCDFNVSDDELSHFHSHFSSYSSDDVWSNDYSYDPDENTFPDFNETFVKKWPPNYDAFATKRARHSQWGIDFFLFSLSYENTNKLKSDFLSAFREVFLLNIDEIPAFHMGRYRWDPWITGWILEKTPLVTLGDAFCTYHINHRPTGRHPHSPKVKENLELGARNQRFLASNKNAVFRFGKIEKDEIEKELRNRNEIDAAKKREKKFEEFSRFFYGPQESLRAKLPDYVPKANAPPGNE</sequence>
<proteinExistence type="predicted"/>
<evidence type="ECO:0000313" key="2">
    <source>
        <dbReference type="Proteomes" id="UP001470230"/>
    </source>
</evidence>
<comment type="caution">
    <text evidence="1">The sequence shown here is derived from an EMBL/GenBank/DDBJ whole genome shotgun (WGS) entry which is preliminary data.</text>
</comment>